<keyword evidence="1" id="KW-0004">4Fe-4S</keyword>
<evidence type="ECO:0000259" key="5">
    <source>
        <dbReference type="SMART" id="SM00478"/>
    </source>
</evidence>
<dbReference type="PANTHER" id="PTHR10359:SF19">
    <property type="entry name" value="DNA REPAIR GLYCOSYLASE MJ1434-RELATED"/>
    <property type="match status" value="1"/>
</dbReference>
<dbReference type="SUPFAM" id="SSF48150">
    <property type="entry name" value="DNA-glycosylase"/>
    <property type="match status" value="1"/>
</dbReference>
<dbReference type="PIRSF" id="PIRSF001435">
    <property type="entry name" value="Nth"/>
    <property type="match status" value="1"/>
</dbReference>
<sequence>MKGRLTEISDLPSLRKDILLTLYELLFKHFGPQNWWPAETPFEMIVGAILTQCTSWSNVEKAIDRLKSAGKLSLEALLETDYEEIEELIKPSGYFRQKAVKLKNFVNYIAVEWDGDLEAFLDQELETLRKALLNINGIGPETADSIILYAANKPIFVVDRYTYRCVYRHGWFDGPFHYGRLQSFFMETLEASVSLYQEYHALFVQLGKYYCRTKPRCLECPVGKFIKPRRTL</sequence>
<protein>
    <submittedName>
        <fullName evidence="6">DNA-3-methyladenine glycosylase III</fullName>
    </submittedName>
</protein>
<proteinExistence type="predicted"/>
<dbReference type="AlphaFoldDB" id="A0A1I4UBZ7"/>
<name>A0A1I4UBZ7_9BACT</name>
<evidence type="ECO:0000256" key="3">
    <source>
        <dbReference type="ARBA" id="ARBA00023004"/>
    </source>
</evidence>
<evidence type="ECO:0000256" key="2">
    <source>
        <dbReference type="ARBA" id="ARBA00022723"/>
    </source>
</evidence>
<keyword evidence="7" id="KW-1185">Reference proteome</keyword>
<dbReference type="InterPro" id="IPR011257">
    <property type="entry name" value="DNA_glycosylase"/>
</dbReference>
<dbReference type="GO" id="GO:0006284">
    <property type="term" value="P:base-excision repair"/>
    <property type="evidence" value="ECO:0007669"/>
    <property type="project" value="InterPro"/>
</dbReference>
<dbReference type="GO" id="GO:0003824">
    <property type="term" value="F:catalytic activity"/>
    <property type="evidence" value="ECO:0007669"/>
    <property type="project" value="InterPro"/>
</dbReference>
<dbReference type="Gene3D" id="1.10.340.30">
    <property type="entry name" value="Hypothetical protein, domain 2"/>
    <property type="match status" value="1"/>
</dbReference>
<reference evidence="6 7" key="1">
    <citation type="submission" date="2016-10" db="EMBL/GenBank/DDBJ databases">
        <authorList>
            <person name="de Groot N.N."/>
        </authorList>
    </citation>
    <scope>NUCLEOTIDE SEQUENCE [LARGE SCALE GENOMIC DNA]</scope>
    <source>
        <strain evidence="6 7">DSM 9990</strain>
    </source>
</reference>
<dbReference type="GO" id="GO:0046872">
    <property type="term" value="F:metal ion binding"/>
    <property type="evidence" value="ECO:0007669"/>
    <property type="project" value="UniProtKB-KW"/>
</dbReference>
<evidence type="ECO:0000256" key="4">
    <source>
        <dbReference type="ARBA" id="ARBA00023014"/>
    </source>
</evidence>
<dbReference type="InterPro" id="IPR023170">
    <property type="entry name" value="HhH_base_excis_C"/>
</dbReference>
<keyword evidence="3" id="KW-0408">Iron</keyword>
<dbReference type="Gene3D" id="1.10.1670.10">
    <property type="entry name" value="Helix-hairpin-Helix base-excision DNA repair enzymes (C-terminal)"/>
    <property type="match status" value="1"/>
</dbReference>
<gene>
    <name evidence="6" type="ORF">SAMN05660836_01774</name>
</gene>
<accession>A0A1I4UBZ7</accession>
<evidence type="ECO:0000313" key="6">
    <source>
        <dbReference type="EMBL" id="SFM86514.1"/>
    </source>
</evidence>
<dbReference type="EMBL" id="FOUU01000005">
    <property type="protein sequence ID" value="SFM86514.1"/>
    <property type="molecule type" value="Genomic_DNA"/>
</dbReference>
<dbReference type="RefSeq" id="WP_245735327.1">
    <property type="nucleotide sequence ID" value="NZ_FOUU01000005.1"/>
</dbReference>
<dbReference type="InterPro" id="IPR003265">
    <property type="entry name" value="HhH-GPD_domain"/>
</dbReference>
<feature type="domain" description="HhH-GPD" evidence="5">
    <location>
        <begin position="50"/>
        <end position="209"/>
    </location>
</feature>
<dbReference type="GO" id="GO:0051539">
    <property type="term" value="F:4 iron, 4 sulfur cluster binding"/>
    <property type="evidence" value="ECO:0007669"/>
    <property type="project" value="UniProtKB-KW"/>
</dbReference>
<organism evidence="6 7">
    <name type="scientific">Thermodesulforhabdus norvegica</name>
    <dbReference type="NCBI Taxonomy" id="39841"/>
    <lineage>
        <taxon>Bacteria</taxon>
        <taxon>Pseudomonadati</taxon>
        <taxon>Thermodesulfobacteriota</taxon>
        <taxon>Syntrophobacteria</taxon>
        <taxon>Syntrophobacterales</taxon>
        <taxon>Thermodesulforhabdaceae</taxon>
        <taxon>Thermodesulforhabdus</taxon>
    </lineage>
</organism>
<dbReference type="CDD" id="cd00056">
    <property type="entry name" value="ENDO3c"/>
    <property type="match status" value="1"/>
</dbReference>
<keyword evidence="4" id="KW-0411">Iron-sulfur</keyword>
<keyword evidence="2" id="KW-0479">Metal-binding</keyword>
<dbReference type="Pfam" id="PF00730">
    <property type="entry name" value="HhH-GPD"/>
    <property type="match status" value="1"/>
</dbReference>
<dbReference type="Proteomes" id="UP000199611">
    <property type="component" value="Unassembled WGS sequence"/>
</dbReference>
<dbReference type="SMART" id="SM00478">
    <property type="entry name" value="ENDO3c"/>
    <property type="match status" value="1"/>
</dbReference>
<dbReference type="PANTHER" id="PTHR10359">
    <property type="entry name" value="A/G-SPECIFIC ADENINE GLYCOSYLASE/ENDONUCLEASE III"/>
    <property type="match status" value="1"/>
</dbReference>
<evidence type="ECO:0000313" key="7">
    <source>
        <dbReference type="Proteomes" id="UP000199611"/>
    </source>
</evidence>
<evidence type="ECO:0000256" key="1">
    <source>
        <dbReference type="ARBA" id="ARBA00022485"/>
    </source>
</evidence>
<dbReference type="STRING" id="39841.SAMN05660836_01774"/>